<dbReference type="PROSITE" id="PS01047">
    <property type="entry name" value="HMA_1"/>
    <property type="match status" value="1"/>
</dbReference>
<dbReference type="InterPro" id="IPR017969">
    <property type="entry name" value="Heavy-metal-associated_CS"/>
</dbReference>
<name>A0ABX7S6Y1_9BACT</name>
<dbReference type="SUPFAM" id="SSF55008">
    <property type="entry name" value="HMA, heavy metal-associated domain"/>
    <property type="match status" value="1"/>
</dbReference>
<proteinExistence type="predicted"/>
<dbReference type="RefSeq" id="WP_207567071.1">
    <property type="nucleotide sequence ID" value="NZ_CP071446.1"/>
</dbReference>
<feature type="compositionally biased region" description="Basic and acidic residues" evidence="2">
    <location>
        <begin position="70"/>
        <end position="84"/>
    </location>
</feature>
<organism evidence="4 5">
    <name type="scientific">Thermosipho ferrireducens</name>
    <dbReference type="NCBI Taxonomy" id="2571116"/>
    <lineage>
        <taxon>Bacteria</taxon>
        <taxon>Thermotogati</taxon>
        <taxon>Thermotogota</taxon>
        <taxon>Thermotogae</taxon>
        <taxon>Thermotogales</taxon>
        <taxon>Fervidobacteriaceae</taxon>
        <taxon>Thermosipho</taxon>
    </lineage>
</organism>
<accession>A0ABX7S6Y1</accession>
<dbReference type="InterPro" id="IPR036163">
    <property type="entry name" value="HMA_dom_sf"/>
</dbReference>
<keyword evidence="1" id="KW-0479">Metal-binding</keyword>
<dbReference type="CDD" id="cd00371">
    <property type="entry name" value="HMA"/>
    <property type="match status" value="1"/>
</dbReference>
<feature type="domain" description="HMA" evidence="3">
    <location>
        <begin position="1"/>
        <end position="63"/>
    </location>
</feature>
<evidence type="ECO:0000313" key="4">
    <source>
        <dbReference type="EMBL" id="QTA38352.1"/>
    </source>
</evidence>
<dbReference type="Gene3D" id="3.30.70.100">
    <property type="match status" value="1"/>
</dbReference>
<dbReference type="Proteomes" id="UP000671862">
    <property type="component" value="Chromosome"/>
</dbReference>
<sequence length="98" mass="10895">MKKVVTIEGMTCEHCIMHVKEELMKLPGVKLLEVEVGKAIIEGEGIENSMIEKAVEEAGYEVKEIKEMEMEGHGHSGHHGEHSKHEKHKKHSGGGCCH</sequence>
<dbReference type="InterPro" id="IPR006121">
    <property type="entry name" value="HMA_dom"/>
</dbReference>
<feature type="region of interest" description="Disordered" evidence="2">
    <location>
        <begin position="70"/>
        <end position="98"/>
    </location>
</feature>
<reference evidence="4 5" key="1">
    <citation type="submission" date="2021-03" db="EMBL/GenBank/DDBJ databases">
        <title>Thermosipho ferrireducens sp.nov., an anaerobic thermophilic iron-reducing bacterium isolated from a deep-sea hydrothermal sulfide deposits.</title>
        <authorList>
            <person name="Zeng X."/>
            <person name="Chen Y."/>
            <person name="Shao Z."/>
        </authorList>
    </citation>
    <scope>NUCLEOTIDE SEQUENCE [LARGE SCALE GENOMIC DNA]</scope>
    <source>
        <strain evidence="4 5">JL129W03</strain>
    </source>
</reference>
<evidence type="ECO:0000259" key="3">
    <source>
        <dbReference type="PROSITE" id="PS50846"/>
    </source>
</evidence>
<keyword evidence="5" id="KW-1185">Reference proteome</keyword>
<dbReference type="PROSITE" id="PS50846">
    <property type="entry name" value="HMA_2"/>
    <property type="match status" value="1"/>
</dbReference>
<gene>
    <name evidence="4" type="ORF">JYK00_02120</name>
</gene>
<dbReference type="Pfam" id="PF00403">
    <property type="entry name" value="HMA"/>
    <property type="match status" value="1"/>
</dbReference>
<evidence type="ECO:0000256" key="2">
    <source>
        <dbReference type="SAM" id="MobiDB-lite"/>
    </source>
</evidence>
<dbReference type="EMBL" id="CP071446">
    <property type="protein sequence ID" value="QTA38352.1"/>
    <property type="molecule type" value="Genomic_DNA"/>
</dbReference>
<protein>
    <submittedName>
        <fullName evidence="4">Heavy-metal-associated domain-containing protein</fullName>
    </submittedName>
</protein>
<evidence type="ECO:0000256" key="1">
    <source>
        <dbReference type="ARBA" id="ARBA00022723"/>
    </source>
</evidence>
<evidence type="ECO:0000313" key="5">
    <source>
        <dbReference type="Proteomes" id="UP000671862"/>
    </source>
</evidence>